<gene>
    <name evidence="3" type="ORF">H9L42_15580</name>
</gene>
<sequence length="78" mass="8469">MTSETFALSRLPVGCRAIITCIRAEGLEKDRFIDLGFSPSLEVKTLFHSPSGNPTAYEVMGAVLALRSEDAAKIIVQK</sequence>
<dbReference type="RefSeq" id="WP_187304334.1">
    <property type="nucleotide sequence ID" value="NZ_CBCTON010000003.1"/>
</dbReference>
<accession>A0A923STA8</accession>
<name>A0A923STA8_9FIRM</name>
<dbReference type="SUPFAM" id="SSF50037">
    <property type="entry name" value="C-terminal domain of transcriptional repressors"/>
    <property type="match status" value="1"/>
</dbReference>
<evidence type="ECO:0000313" key="3">
    <source>
        <dbReference type="EMBL" id="MBC6681239.1"/>
    </source>
</evidence>
<keyword evidence="1" id="KW-0408">Iron</keyword>
<evidence type="ECO:0000259" key="2">
    <source>
        <dbReference type="SMART" id="SM00899"/>
    </source>
</evidence>
<evidence type="ECO:0000313" key="4">
    <source>
        <dbReference type="Proteomes" id="UP000602647"/>
    </source>
</evidence>
<comment type="caution">
    <text evidence="3">The sequence shown here is derived from an EMBL/GenBank/DDBJ whole genome shotgun (WGS) entry which is preliminary data.</text>
</comment>
<organism evidence="3 4">
    <name type="scientific">Zhenpiania hominis</name>
    <dbReference type="NCBI Taxonomy" id="2763644"/>
    <lineage>
        <taxon>Bacteria</taxon>
        <taxon>Bacillati</taxon>
        <taxon>Bacillota</taxon>
        <taxon>Clostridia</taxon>
        <taxon>Peptostreptococcales</taxon>
        <taxon>Anaerovoracaceae</taxon>
        <taxon>Zhenpiania</taxon>
    </lineage>
</organism>
<dbReference type="Gene3D" id="2.30.30.90">
    <property type="match status" value="1"/>
</dbReference>
<dbReference type="EMBL" id="JACRYT010000029">
    <property type="protein sequence ID" value="MBC6681239.1"/>
    <property type="molecule type" value="Genomic_DNA"/>
</dbReference>
<keyword evidence="4" id="KW-1185">Reference proteome</keyword>
<dbReference type="AlphaFoldDB" id="A0A923STA8"/>
<dbReference type="Proteomes" id="UP000602647">
    <property type="component" value="Unassembled WGS sequence"/>
</dbReference>
<dbReference type="GO" id="GO:0046914">
    <property type="term" value="F:transition metal ion binding"/>
    <property type="evidence" value="ECO:0007669"/>
    <property type="project" value="InterPro"/>
</dbReference>
<dbReference type="SMART" id="SM00899">
    <property type="entry name" value="FeoA"/>
    <property type="match status" value="1"/>
</dbReference>
<dbReference type="InterPro" id="IPR007167">
    <property type="entry name" value="Fe-transptr_FeoA-like"/>
</dbReference>
<dbReference type="Pfam" id="PF04023">
    <property type="entry name" value="FeoA"/>
    <property type="match status" value="1"/>
</dbReference>
<proteinExistence type="predicted"/>
<evidence type="ECO:0000256" key="1">
    <source>
        <dbReference type="ARBA" id="ARBA00023004"/>
    </source>
</evidence>
<dbReference type="InterPro" id="IPR008988">
    <property type="entry name" value="Transcriptional_repressor_C"/>
</dbReference>
<feature type="domain" description="Ferrous iron transporter FeoA-like" evidence="2">
    <location>
        <begin position="6"/>
        <end position="78"/>
    </location>
</feature>
<protein>
    <submittedName>
        <fullName evidence="3">Ferrous iron transport protein A</fullName>
    </submittedName>
</protein>
<dbReference type="InterPro" id="IPR038157">
    <property type="entry name" value="FeoA_core_dom"/>
</dbReference>
<reference evidence="3" key="1">
    <citation type="submission" date="2020-08" db="EMBL/GenBank/DDBJ databases">
        <title>Genome public.</title>
        <authorList>
            <person name="Liu C."/>
            <person name="Sun Q."/>
        </authorList>
    </citation>
    <scope>NUCLEOTIDE SEQUENCE</scope>
    <source>
        <strain evidence="3">BX12</strain>
    </source>
</reference>